<dbReference type="InterPro" id="IPR004291">
    <property type="entry name" value="Transposase_IS66_central"/>
</dbReference>
<evidence type="ECO:0000313" key="3">
    <source>
        <dbReference type="EMBL" id="RYC29239.1"/>
    </source>
</evidence>
<dbReference type="PANTHER" id="PTHR33678">
    <property type="entry name" value="BLL1576 PROTEIN"/>
    <property type="match status" value="1"/>
</dbReference>
<dbReference type="RefSeq" id="WP_129229696.1">
    <property type="nucleotide sequence ID" value="NZ_QYBB01000062.1"/>
</dbReference>
<feature type="domain" description="Transposase IS66 central" evidence="2">
    <location>
        <begin position="161"/>
        <end position="420"/>
    </location>
</feature>
<comment type="caution">
    <text evidence="3">The sequence shown here is derived from an EMBL/GenBank/DDBJ whole genome shotgun (WGS) entry which is preliminary data.</text>
</comment>
<evidence type="ECO:0000313" key="4">
    <source>
        <dbReference type="Proteomes" id="UP000290759"/>
    </source>
</evidence>
<accession>A0A4Q2TYP4</accession>
<reference evidence="3 4" key="2">
    <citation type="submission" date="2019-02" db="EMBL/GenBank/DDBJ databases">
        <title>'Lichenibacterium ramalinii' gen. nov. sp. nov., 'Lichenibacterium minor' gen. nov. sp. nov.</title>
        <authorList>
            <person name="Pankratov T."/>
        </authorList>
    </citation>
    <scope>NUCLEOTIDE SEQUENCE [LARGE SCALE GENOMIC DNA]</scope>
    <source>
        <strain evidence="3 4">RmlP026</strain>
    </source>
</reference>
<name>A0A4Q2TYP4_9HYPH</name>
<dbReference type="EMBL" id="QYBB01000062">
    <property type="protein sequence ID" value="RYC29239.1"/>
    <property type="molecule type" value="Genomic_DNA"/>
</dbReference>
<dbReference type="AlphaFoldDB" id="A0A4Q2TYP4"/>
<dbReference type="Proteomes" id="UP000290759">
    <property type="component" value="Unassembled WGS sequence"/>
</dbReference>
<gene>
    <name evidence="3" type="ORF">D3273_25085</name>
</gene>
<keyword evidence="4" id="KW-1185">Reference proteome</keyword>
<dbReference type="InterPro" id="IPR052344">
    <property type="entry name" value="Transposase-related"/>
</dbReference>
<feature type="region of interest" description="Disordered" evidence="1">
    <location>
        <begin position="40"/>
        <end position="86"/>
    </location>
</feature>
<dbReference type="OrthoDB" id="9816539at2"/>
<dbReference type="NCBIfam" id="NF033517">
    <property type="entry name" value="transpos_IS66"/>
    <property type="match status" value="1"/>
</dbReference>
<evidence type="ECO:0000259" key="2">
    <source>
        <dbReference type="Pfam" id="PF03050"/>
    </source>
</evidence>
<reference evidence="3 4" key="1">
    <citation type="submission" date="2018-12" db="EMBL/GenBank/DDBJ databases">
        <authorList>
            <person name="Grouzdev D.S."/>
            <person name="Krutkina M.S."/>
        </authorList>
    </citation>
    <scope>NUCLEOTIDE SEQUENCE [LARGE SCALE GENOMIC DNA]</scope>
    <source>
        <strain evidence="3 4">RmlP026</strain>
    </source>
</reference>
<evidence type="ECO:0000256" key="1">
    <source>
        <dbReference type="SAM" id="MobiDB-lite"/>
    </source>
</evidence>
<proteinExistence type="predicted"/>
<protein>
    <submittedName>
        <fullName evidence="3">IS66 family transposase</fullName>
    </submittedName>
</protein>
<organism evidence="3 4">
    <name type="scientific">Lichenibacterium minor</name>
    <dbReference type="NCBI Taxonomy" id="2316528"/>
    <lineage>
        <taxon>Bacteria</taxon>
        <taxon>Pseudomonadati</taxon>
        <taxon>Pseudomonadota</taxon>
        <taxon>Alphaproteobacteria</taxon>
        <taxon>Hyphomicrobiales</taxon>
        <taxon>Lichenihabitantaceae</taxon>
        <taxon>Lichenibacterium</taxon>
    </lineage>
</organism>
<dbReference type="PANTHER" id="PTHR33678:SF2">
    <property type="match status" value="1"/>
</dbReference>
<dbReference type="Pfam" id="PF03050">
    <property type="entry name" value="DDE_Tnp_IS66"/>
    <property type="match status" value="1"/>
</dbReference>
<sequence>MVVPPLPDLSTLSHAQKDALIVALWEQVVSLTARLTALEQRLGPPKTPDNSSLPPSKGQKPNRSDTSKPAGPRKGSLGRKGGGRSLMAEPDQVVSAKAAGCRHCGTELGEADHHLHSRYDKIELPRVRPVVTRVERYAGHCSCCGGTTLAPVPDGMEEGTPFGPSIVAMALYLRFTHAISYQRLRRLFEHLFSLAVSEGALDALFRRAKPAFDDATAAILARLRRSRIVCSDETSVRIDGRTCWNWVFQNEQVVIHVVRKSRGAGVVAEVMGGHRPTIWVSDLFGAQQGHADLWQVCLAHQLRDCQFAIDAGDTIFAPRMKALLLRAVLLARRRKALAASTRRQYRNRLDRDLDAIMALGPTNRHGQRLRKRYGKVRGDLFTFLIHPDAPPDNNGSERELRPTATHRKVTGGFRSQWGADLFAGVRSVVGTAARSGVDAYAAILNTLSGCQSPAPG</sequence>